<name>A0A3R7KLW3_9EURY</name>
<feature type="compositionally biased region" description="Acidic residues" evidence="1">
    <location>
        <begin position="90"/>
        <end position="113"/>
    </location>
</feature>
<feature type="compositionally biased region" description="Basic and acidic residues" evidence="1">
    <location>
        <begin position="170"/>
        <end position="180"/>
    </location>
</feature>
<gene>
    <name evidence="2" type="ORF">ATJ93_2760</name>
</gene>
<feature type="compositionally biased region" description="Polar residues" evidence="1">
    <location>
        <begin position="48"/>
        <end position="58"/>
    </location>
</feature>
<evidence type="ECO:0000256" key="1">
    <source>
        <dbReference type="SAM" id="MobiDB-lite"/>
    </source>
</evidence>
<feature type="compositionally biased region" description="Polar residues" evidence="1">
    <location>
        <begin position="75"/>
        <end position="85"/>
    </location>
</feature>
<evidence type="ECO:0000313" key="3">
    <source>
        <dbReference type="Proteomes" id="UP000283805"/>
    </source>
</evidence>
<dbReference type="Proteomes" id="UP000283805">
    <property type="component" value="Unassembled WGS sequence"/>
</dbReference>
<reference evidence="2 3" key="1">
    <citation type="submission" date="2018-09" db="EMBL/GenBank/DDBJ databases">
        <title>Genomic Encyclopedia of Archaeal and Bacterial Type Strains, Phase II (KMG-II): from individual species to whole genera.</title>
        <authorList>
            <person name="Goeker M."/>
        </authorList>
    </citation>
    <scope>NUCLEOTIDE SEQUENCE [LARGE SCALE GENOMIC DNA]</scope>
    <source>
        <strain evidence="2 3">DSM 13151</strain>
    </source>
</reference>
<accession>A0A3R7KLW3</accession>
<evidence type="ECO:0000313" key="2">
    <source>
        <dbReference type="EMBL" id="RKD95897.1"/>
    </source>
</evidence>
<dbReference type="OrthoDB" id="205650at2157"/>
<feature type="compositionally biased region" description="Low complexity" evidence="1">
    <location>
        <begin position="222"/>
        <end position="242"/>
    </location>
</feature>
<feature type="compositionally biased region" description="Low complexity" evidence="1">
    <location>
        <begin position="282"/>
        <end position="292"/>
    </location>
</feature>
<dbReference type="EMBL" id="RAPO01000002">
    <property type="protein sequence ID" value="RKD95897.1"/>
    <property type="molecule type" value="Genomic_DNA"/>
</dbReference>
<feature type="region of interest" description="Disordered" evidence="1">
    <location>
        <begin position="46"/>
        <end position="299"/>
    </location>
</feature>
<proteinExistence type="predicted"/>
<feature type="compositionally biased region" description="Acidic residues" evidence="1">
    <location>
        <begin position="267"/>
        <end position="277"/>
    </location>
</feature>
<keyword evidence="3" id="KW-1185">Reference proteome</keyword>
<feature type="compositionally biased region" description="Low complexity" evidence="1">
    <location>
        <begin position="114"/>
        <end position="130"/>
    </location>
</feature>
<protein>
    <submittedName>
        <fullName evidence="2">Uncharacterized protein</fullName>
    </submittedName>
</protein>
<dbReference type="RefSeq" id="WP_120245117.1">
    <property type="nucleotide sequence ID" value="NZ_RAPO01000002.1"/>
</dbReference>
<comment type="caution">
    <text evidence="2">The sequence shown here is derived from an EMBL/GenBank/DDBJ whole genome shotgun (WGS) entry which is preliminary data.</text>
</comment>
<dbReference type="Pfam" id="PF23373">
    <property type="entry name" value="DUF7093"/>
    <property type="match status" value="1"/>
</dbReference>
<sequence>MVLRCSLLGHDYGDAEVEREREERGSEVVVTVQEYEECTRCGERHVISENTEVTSLSAGASGDSLPDDSEPTADSDVSSPDQPAQAQEAGADDTDVAAGEDVEFIDAEADAGDSSDGAAQPAADTAGANASAEPDAPAGKSDADPDLPTDENGDPVTDDGEIIEDTLEETADRDRGRGEWPDTDDVGPPVGADDEPTAWPDDGVSDDAAEDDAVILEHDSTTAEATDGDTGTTVDTGSTMSDIETTVSDISAADIETGTEATVDADSAAETDPEPDTGIERAAAAPTPADDTGPGEDGVPTEFYCPRCDFVASDDRASLRAGDICPDCRKGYLGERARR</sequence>
<dbReference type="AlphaFoldDB" id="A0A3R7KLW3"/>
<dbReference type="InterPro" id="IPR055519">
    <property type="entry name" value="DUF7093"/>
</dbReference>
<feature type="compositionally biased region" description="Acidic residues" evidence="1">
    <location>
        <begin position="144"/>
        <end position="169"/>
    </location>
</feature>
<organism evidence="2 3">
    <name type="scientific">Halopiger aswanensis</name>
    <dbReference type="NCBI Taxonomy" id="148449"/>
    <lineage>
        <taxon>Archaea</taxon>
        <taxon>Methanobacteriati</taxon>
        <taxon>Methanobacteriota</taxon>
        <taxon>Stenosarchaea group</taxon>
        <taxon>Halobacteria</taxon>
        <taxon>Halobacteriales</taxon>
        <taxon>Natrialbaceae</taxon>
        <taxon>Halopiger</taxon>
    </lineage>
</organism>
<feature type="compositionally biased region" description="Acidic residues" evidence="1">
    <location>
        <begin position="203"/>
        <end position="214"/>
    </location>
</feature>